<evidence type="ECO:0000313" key="2">
    <source>
        <dbReference type="EMBL" id="KAF4113047.1"/>
    </source>
</evidence>
<keyword evidence="1" id="KW-0472">Membrane</keyword>
<accession>A0A7J6D1G1</accession>
<comment type="caution">
    <text evidence="2">The sequence shown here is derived from an EMBL/GenBank/DDBJ whole genome shotgun (WGS) entry which is preliminary data.</text>
</comment>
<evidence type="ECO:0000256" key="1">
    <source>
        <dbReference type="SAM" id="Phobius"/>
    </source>
</evidence>
<organism evidence="2 3">
    <name type="scientific">Onychostoma macrolepis</name>
    <dbReference type="NCBI Taxonomy" id="369639"/>
    <lineage>
        <taxon>Eukaryota</taxon>
        <taxon>Metazoa</taxon>
        <taxon>Chordata</taxon>
        <taxon>Craniata</taxon>
        <taxon>Vertebrata</taxon>
        <taxon>Euteleostomi</taxon>
        <taxon>Actinopterygii</taxon>
        <taxon>Neopterygii</taxon>
        <taxon>Teleostei</taxon>
        <taxon>Ostariophysi</taxon>
        <taxon>Cypriniformes</taxon>
        <taxon>Cyprinidae</taxon>
        <taxon>Acrossocheilinae</taxon>
        <taxon>Onychostoma</taxon>
    </lineage>
</organism>
<keyword evidence="3" id="KW-1185">Reference proteome</keyword>
<dbReference type="AlphaFoldDB" id="A0A7J6D1G1"/>
<gene>
    <name evidence="2" type="ORF">G5714_005592</name>
</gene>
<reference evidence="2 3" key="1">
    <citation type="submission" date="2020-04" db="EMBL/GenBank/DDBJ databases">
        <title>Chromosome-level genome assembly of a cyprinid fish Onychostoma macrolepis by integration of Nanopore Sequencing, Bionano and Hi-C technology.</title>
        <authorList>
            <person name="Wang D."/>
        </authorList>
    </citation>
    <scope>NUCLEOTIDE SEQUENCE [LARGE SCALE GENOMIC DNA]</scope>
    <source>
        <strain evidence="2">SWU-2019</strain>
        <tissue evidence="2">Muscle</tissue>
    </source>
</reference>
<feature type="transmembrane region" description="Helical" evidence="1">
    <location>
        <begin position="37"/>
        <end position="61"/>
    </location>
</feature>
<sequence>MQQSDLGVYHCTLFRETGCLLAYKRIELHNVDFQWPWMIIAGAAVGGAVLLVLVIITMKVFKRQTVIHRSHNSNESNDLVHDNLINGSTEDSGHVSSDTVLYATVKERT</sequence>
<protein>
    <submittedName>
        <fullName evidence="2">Uncharacterized protein</fullName>
    </submittedName>
</protein>
<keyword evidence="1" id="KW-0812">Transmembrane</keyword>
<keyword evidence="1" id="KW-1133">Transmembrane helix</keyword>
<proteinExistence type="predicted"/>
<evidence type="ECO:0000313" key="3">
    <source>
        <dbReference type="Proteomes" id="UP000579812"/>
    </source>
</evidence>
<name>A0A7J6D1G1_9TELE</name>
<dbReference type="EMBL" id="JAAMOB010000005">
    <property type="protein sequence ID" value="KAF4113047.1"/>
    <property type="molecule type" value="Genomic_DNA"/>
</dbReference>
<dbReference type="Proteomes" id="UP000579812">
    <property type="component" value="Unassembled WGS sequence"/>
</dbReference>